<evidence type="ECO:0000256" key="1">
    <source>
        <dbReference type="SAM" id="Coils"/>
    </source>
</evidence>
<dbReference type="OrthoDB" id="5573924at2"/>
<sequence>MTADNTIMKSVARVILLAAVATGAATAAPRDAGGGNAKAAVNKLQTMVKEITTERDTLKAENAKVAAELETLKGQQKQSQDAVTAAGLEKNKLAEDLAAQKSTAEEVHQRLDNTTAKLREVVDKYNALNKAKNDLAVAYTALQNAQQATSSDLKTCEAKNVKMFEGAKAVMDGYQSCQKRGIVDTLIGSEPFSQVKDVEFENAMQDYEDKLRKQKYQGKKAPSSAPAQAQAPEEQAEPAVPPTGQAAKPAAPTAAAPTAQTAKPGAVPNAAKPAVQPAPSNK</sequence>
<gene>
    <name evidence="4" type="ORF">CEK71_10785</name>
</gene>
<protein>
    <recommendedName>
        <fullName evidence="6">Chromosome partition protein Smc</fullName>
    </recommendedName>
</protein>
<dbReference type="RefSeq" id="WP_088619388.1">
    <property type="nucleotide sequence ID" value="NZ_CP022129.1"/>
</dbReference>
<feature type="compositionally biased region" description="Low complexity" evidence="2">
    <location>
        <begin position="242"/>
        <end position="266"/>
    </location>
</feature>
<proteinExistence type="predicted"/>
<evidence type="ECO:0000313" key="4">
    <source>
        <dbReference type="EMBL" id="ASF46516.1"/>
    </source>
</evidence>
<dbReference type="AlphaFoldDB" id="A0A1Z4BYZ7"/>
<dbReference type="EMBL" id="CP022129">
    <property type="protein sequence ID" value="ASF46516.1"/>
    <property type="molecule type" value="Genomic_DNA"/>
</dbReference>
<name>A0A1Z4BYZ7_9GAMM</name>
<reference evidence="4 5" key="1">
    <citation type="submission" date="2017-06" db="EMBL/GenBank/DDBJ databases">
        <title>Genome Sequencing of the methanotroph Methylovulum psychrotolerants str. HV10-M2 isolated from a high-altitude environment.</title>
        <authorList>
            <person name="Mateos-Rivera A."/>
        </authorList>
    </citation>
    <scope>NUCLEOTIDE SEQUENCE [LARGE SCALE GENOMIC DNA]</scope>
    <source>
        <strain evidence="4 5">HV10_M2</strain>
    </source>
</reference>
<evidence type="ECO:0000256" key="3">
    <source>
        <dbReference type="SAM" id="SignalP"/>
    </source>
</evidence>
<accession>A0A1Z4BYZ7</accession>
<dbReference type="Proteomes" id="UP000197019">
    <property type="component" value="Chromosome"/>
</dbReference>
<feature type="chain" id="PRO_5012170386" description="Chromosome partition protein Smc" evidence="3">
    <location>
        <begin position="28"/>
        <end position="282"/>
    </location>
</feature>
<keyword evidence="5" id="KW-1185">Reference proteome</keyword>
<dbReference type="KEGG" id="mpsy:CEK71_10785"/>
<keyword evidence="1" id="KW-0175">Coiled coil</keyword>
<keyword evidence="3" id="KW-0732">Signal</keyword>
<feature type="signal peptide" evidence="3">
    <location>
        <begin position="1"/>
        <end position="27"/>
    </location>
</feature>
<organism evidence="4 5">
    <name type="scientific">Methylovulum psychrotolerans</name>
    <dbReference type="NCBI Taxonomy" id="1704499"/>
    <lineage>
        <taxon>Bacteria</taxon>
        <taxon>Pseudomonadati</taxon>
        <taxon>Pseudomonadota</taxon>
        <taxon>Gammaproteobacteria</taxon>
        <taxon>Methylococcales</taxon>
        <taxon>Methylococcaceae</taxon>
        <taxon>Methylovulum</taxon>
    </lineage>
</organism>
<feature type="coiled-coil region" evidence="1">
    <location>
        <begin position="41"/>
        <end position="148"/>
    </location>
</feature>
<feature type="region of interest" description="Disordered" evidence="2">
    <location>
        <begin position="212"/>
        <end position="282"/>
    </location>
</feature>
<evidence type="ECO:0008006" key="6">
    <source>
        <dbReference type="Google" id="ProtNLM"/>
    </source>
</evidence>
<evidence type="ECO:0000313" key="5">
    <source>
        <dbReference type="Proteomes" id="UP000197019"/>
    </source>
</evidence>
<dbReference type="Gene3D" id="1.10.287.1490">
    <property type="match status" value="1"/>
</dbReference>
<evidence type="ECO:0000256" key="2">
    <source>
        <dbReference type="SAM" id="MobiDB-lite"/>
    </source>
</evidence>
<feature type="compositionally biased region" description="Low complexity" evidence="2">
    <location>
        <begin position="221"/>
        <end position="233"/>
    </location>
</feature>